<evidence type="ECO:0000259" key="1">
    <source>
        <dbReference type="Pfam" id="PF04480"/>
    </source>
</evidence>
<feature type="domain" description="DUF559" evidence="1">
    <location>
        <begin position="11"/>
        <end position="116"/>
    </location>
</feature>
<dbReference type="InterPro" id="IPR047216">
    <property type="entry name" value="Endonuclease_DUF559_bact"/>
</dbReference>
<dbReference type="STRING" id="1802500.A2801_03810"/>
<proteinExistence type="predicted"/>
<reference evidence="2 3" key="1">
    <citation type="journal article" date="2016" name="Nat. Commun.">
        <title>Thousands of microbial genomes shed light on interconnected biogeochemical processes in an aquifer system.</title>
        <authorList>
            <person name="Anantharaman K."/>
            <person name="Brown C.T."/>
            <person name="Hug L.A."/>
            <person name="Sharon I."/>
            <person name="Castelle C.J."/>
            <person name="Probst A.J."/>
            <person name="Thomas B.C."/>
            <person name="Singh A."/>
            <person name="Wilkins M.J."/>
            <person name="Karaoz U."/>
            <person name="Brodie E.L."/>
            <person name="Williams K.H."/>
            <person name="Hubbard S.S."/>
            <person name="Banfield J.F."/>
        </authorList>
    </citation>
    <scope>NUCLEOTIDE SEQUENCE [LARGE SCALE GENOMIC DNA]</scope>
</reference>
<organism evidence="2 3">
    <name type="scientific">Candidatus Woesebacteria bacterium RIFCSPHIGHO2_01_FULL_41_10</name>
    <dbReference type="NCBI Taxonomy" id="1802500"/>
    <lineage>
        <taxon>Bacteria</taxon>
        <taxon>Candidatus Woeseibacteriota</taxon>
    </lineage>
</organism>
<accession>A0A1F7YMX0</accession>
<gene>
    <name evidence="2" type="ORF">A2801_03810</name>
</gene>
<dbReference type="PANTHER" id="PTHR38590">
    <property type="entry name" value="BLL0828 PROTEIN"/>
    <property type="match status" value="1"/>
</dbReference>
<sequence>MKHHFIYNNSKRKNHRRYLRKQATKPELLLWSKLKRKQLGIIFRRQYSIGPYVVDFYCPSKRLVVELDGSQHIVLQEYDNYRTNYLNSLDIEVIRFKNEDIFNSVDMVVEEIAKKISPLK</sequence>
<protein>
    <recommendedName>
        <fullName evidence="1">DUF559 domain-containing protein</fullName>
    </recommendedName>
</protein>
<comment type="caution">
    <text evidence="2">The sequence shown here is derived from an EMBL/GenBank/DDBJ whole genome shotgun (WGS) entry which is preliminary data.</text>
</comment>
<dbReference type="InterPro" id="IPR011335">
    <property type="entry name" value="Restrct_endonuc-II-like"/>
</dbReference>
<dbReference type="Proteomes" id="UP000177263">
    <property type="component" value="Unassembled WGS sequence"/>
</dbReference>
<dbReference type="EMBL" id="MGGM01000028">
    <property type="protein sequence ID" value="OGM28540.1"/>
    <property type="molecule type" value="Genomic_DNA"/>
</dbReference>
<dbReference type="SUPFAM" id="SSF52980">
    <property type="entry name" value="Restriction endonuclease-like"/>
    <property type="match status" value="1"/>
</dbReference>
<name>A0A1F7YMX0_9BACT</name>
<dbReference type="Pfam" id="PF04480">
    <property type="entry name" value="DUF559"/>
    <property type="match status" value="1"/>
</dbReference>
<dbReference type="CDD" id="cd01038">
    <property type="entry name" value="Endonuclease_DUF559"/>
    <property type="match status" value="1"/>
</dbReference>
<dbReference type="Gene3D" id="3.40.960.10">
    <property type="entry name" value="VSR Endonuclease"/>
    <property type="match status" value="1"/>
</dbReference>
<evidence type="ECO:0000313" key="2">
    <source>
        <dbReference type="EMBL" id="OGM28540.1"/>
    </source>
</evidence>
<dbReference type="AlphaFoldDB" id="A0A1F7YMX0"/>
<dbReference type="PANTHER" id="PTHR38590:SF1">
    <property type="entry name" value="BLL0828 PROTEIN"/>
    <property type="match status" value="1"/>
</dbReference>
<dbReference type="InterPro" id="IPR007569">
    <property type="entry name" value="DUF559"/>
</dbReference>
<evidence type="ECO:0000313" key="3">
    <source>
        <dbReference type="Proteomes" id="UP000177263"/>
    </source>
</evidence>